<organism evidence="2 3">
    <name type="scientific">Parasponia andersonii</name>
    <name type="common">Sponia andersonii</name>
    <dbReference type="NCBI Taxonomy" id="3476"/>
    <lineage>
        <taxon>Eukaryota</taxon>
        <taxon>Viridiplantae</taxon>
        <taxon>Streptophyta</taxon>
        <taxon>Embryophyta</taxon>
        <taxon>Tracheophyta</taxon>
        <taxon>Spermatophyta</taxon>
        <taxon>Magnoliopsida</taxon>
        <taxon>eudicotyledons</taxon>
        <taxon>Gunneridae</taxon>
        <taxon>Pentapetalae</taxon>
        <taxon>rosids</taxon>
        <taxon>fabids</taxon>
        <taxon>Rosales</taxon>
        <taxon>Cannabaceae</taxon>
        <taxon>Parasponia</taxon>
    </lineage>
</organism>
<reference evidence="3" key="1">
    <citation type="submission" date="2016-06" db="EMBL/GenBank/DDBJ databases">
        <title>Parallel loss of symbiosis genes in relatives of nitrogen-fixing non-legume Parasponia.</title>
        <authorList>
            <person name="Van Velzen R."/>
            <person name="Holmer R."/>
            <person name="Bu F."/>
            <person name="Rutten L."/>
            <person name="Van Zeijl A."/>
            <person name="Liu W."/>
            <person name="Santuari L."/>
            <person name="Cao Q."/>
            <person name="Sharma T."/>
            <person name="Shen D."/>
            <person name="Roswanjaya Y."/>
            <person name="Wardhani T."/>
            <person name="Kalhor M.S."/>
            <person name="Jansen J."/>
            <person name="Van den Hoogen J."/>
            <person name="Gungor B."/>
            <person name="Hartog M."/>
            <person name="Hontelez J."/>
            <person name="Verver J."/>
            <person name="Yang W.-C."/>
            <person name="Schijlen E."/>
            <person name="Repin R."/>
            <person name="Schilthuizen M."/>
            <person name="Schranz E."/>
            <person name="Heidstra R."/>
            <person name="Miyata K."/>
            <person name="Fedorova E."/>
            <person name="Kohlen W."/>
            <person name="Bisseling T."/>
            <person name="Smit S."/>
            <person name="Geurts R."/>
        </authorList>
    </citation>
    <scope>NUCLEOTIDE SEQUENCE [LARGE SCALE GENOMIC DNA]</scope>
    <source>
        <strain evidence="3">cv. WU1-14</strain>
    </source>
</reference>
<comment type="caution">
    <text evidence="2">The sequence shown here is derived from an EMBL/GenBank/DDBJ whole genome shotgun (WGS) entry which is preliminary data.</text>
</comment>
<accession>A0A2P5CG89</accession>
<protein>
    <submittedName>
        <fullName evidence="2">Uncharacterized protein</fullName>
    </submittedName>
</protein>
<gene>
    <name evidence="2" type="ORF">PanWU01x14_155760</name>
</gene>
<feature type="compositionally biased region" description="Polar residues" evidence="1">
    <location>
        <begin position="34"/>
        <end position="70"/>
    </location>
</feature>
<name>A0A2P5CG89_PARAD</name>
<evidence type="ECO:0000256" key="1">
    <source>
        <dbReference type="SAM" id="MobiDB-lite"/>
    </source>
</evidence>
<sequence length="135" mass="14674">MPPNQSQHHSQPIQTREEPHISFAANCVSDGLEEQSQFQTSPKVEEVNGTTNGAPSNSFPSNDAQSNSGGSMVRGRSQHRCKAGTSSINRFILSENVEGFMSLGDVIPSEVLDVVLSLSSIVTRMHAMYVNKWAL</sequence>
<feature type="region of interest" description="Disordered" evidence="1">
    <location>
        <begin position="1"/>
        <end position="80"/>
    </location>
</feature>
<proteinExistence type="predicted"/>
<evidence type="ECO:0000313" key="2">
    <source>
        <dbReference type="EMBL" id="PON60062.1"/>
    </source>
</evidence>
<dbReference type="AlphaFoldDB" id="A0A2P5CG89"/>
<evidence type="ECO:0000313" key="3">
    <source>
        <dbReference type="Proteomes" id="UP000237105"/>
    </source>
</evidence>
<keyword evidence="3" id="KW-1185">Reference proteome</keyword>
<dbReference type="Proteomes" id="UP000237105">
    <property type="component" value="Unassembled WGS sequence"/>
</dbReference>
<dbReference type="EMBL" id="JXTB01000134">
    <property type="protein sequence ID" value="PON60062.1"/>
    <property type="molecule type" value="Genomic_DNA"/>
</dbReference>
<dbReference type="OrthoDB" id="10462553at2759"/>
<feature type="compositionally biased region" description="Polar residues" evidence="1">
    <location>
        <begin position="1"/>
        <end position="14"/>
    </location>
</feature>